<dbReference type="GO" id="GO:0003700">
    <property type="term" value="F:DNA-binding transcription factor activity"/>
    <property type="evidence" value="ECO:0007669"/>
    <property type="project" value="InterPro"/>
</dbReference>
<dbReference type="Proteomes" id="UP000886743">
    <property type="component" value="Unassembled WGS sequence"/>
</dbReference>
<dbReference type="PANTHER" id="PTHR30346:SF0">
    <property type="entry name" value="HCA OPERON TRANSCRIPTIONAL ACTIVATOR HCAR"/>
    <property type="match status" value="1"/>
</dbReference>
<dbReference type="PROSITE" id="PS50931">
    <property type="entry name" value="HTH_LYSR"/>
    <property type="match status" value="1"/>
</dbReference>
<dbReference type="SUPFAM" id="SSF46785">
    <property type="entry name" value="Winged helix' DNA-binding domain"/>
    <property type="match status" value="1"/>
</dbReference>
<organism evidence="6 7">
    <name type="scientific">Candidatus Aphodoplasma excrementigallinarum</name>
    <dbReference type="NCBI Taxonomy" id="2840673"/>
    <lineage>
        <taxon>Bacteria</taxon>
        <taxon>Bacillati</taxon>
        <taxon>Bacillota</taxon>
        <taxon>Clostridia</taxon>
        <taxon>Eubacteriales</taxon>
        <taxon>Candidatus Aphodoplasma</taxon>
    </lineage>
</organism>
<evidence type="ECO:0000256" key="3">
    <source>
        <dbReference type="ARBA" id="ARBA00023125"/>
    </source>
</evidence>
<dbReference type="GO" id="GO:0032993">
    <property type="term" value="C:protein-DNA complex"/>
    <property type="evidence" value="ECO:0007669"/>
    <property type="project" value="TreeGrafter"/>
</dbReference>
<evidence type="ECO:0000256" key="2">
    <source>
        <dbReference type="ARBA" id="ARBA00023015"/>
    </source>
</evidence>
<keyword evidence="2" id="KW-0805">Transcription regulation</keyword>
<name>A0A9D1T004_9FIRM</name>
<dbReference type="Gene3D" id="3.40.190.290">
    <property type="match status" value="1"/>
</dbReference>
<protein>
    <submittedName>
        <fullName evidence="6">LysR family transcriptional regulator</fullName>
    </submittedName>
</protein>
<dbReference type="InterPro" id="IPR036390">
    <property type="entry name" value="WH_DNA-bd_sf"/>
</dbReference>
<dbReference type="InterPro" id="IPR005119">
    <property type="entry name" value="LysR_subst-bd"/>
</dbReference>
<comment type="similarity">
    <text evidence="1">Belongs to the LysR transcriptional regulatory family.</text>
</comment>
<reference evidence="6" key="1">
    <citation type="submission" date="2020-10" db="EMBL/GenBank/DDBJ databases">
        <authorList>
            <person name="Gilroy R."/>
        </authorList>
    </citation>
    <scope>NUCLEOTIDE SEQUENCE</scope>
    <source>
        <strain evidence="6">4920</strain>
    </source>
</reference>
<dbReference type="Pfam" id="PF00126">
    <property type="entry name" value="HTH_1"/>
    <property type="match status" value="1"/>
</dbReference>
<dbReference type="FunFam" id="1.10.10.10:FF:000001">
    <property type="entry name" value="LysR family transcriptional regulator"/>
    <property type="match status" value="1"/>
</dbReference>
<dbReference type="EMBL" id="DVOF01000041">
    <property type="protein sequence ID" value="HIV02201.1"/>
    <property type="molecule type" value="Genomic_DNA"/>
</dbReference>
<feature type="non-terminal residue" evidence="6">
    <location>
        <position position="1"/>
    </location>
</feature>
<dbReference type="Pfam" id="PF03466">
    <property type="entry name" value="LysR_substrate"/>
    <property type="match status" value="1"/>
</dbReference>
<dbReference type="AlphaFoldDB" id="A0A9D1T004"/>
<evidence type="ECO:0000313" key="7">
    <source>
        <dbReference type="Proteomes" id="UP000886743"/>
    </source>
</evidence>
<proteinExistence type="inferred from homology"/>
<dbReference type="GO" id="GO:0003677">
    <property type="term" value="F:DNA binding"/>
    <property type="evidence" value="ECO:0007669"/>
    <property type="project" value="UniProtKB-KW"/>
</dbReference>
<dbReference type="Gene3D" id="1.10.10.10">
    <property type="entry name" value="Winged helix-like DNA-binding domain superfamily/Winged helix DNA-binding domain"/>
    <property type="match status" value="1"/>
</dbReference>
<gene>
    <name evidence="6" type="ORF">IAC74_01400</name>
</gene>
<keyword evidence="4" id="KW-0804">Transcription</keyword>
<evidence type="ECO:0000259" key="5">
    <source>
        <dbReference type="PROSITE" id="PS50931"/>
    </source>
</evidence>
<feature type="domain" description="HTH lysR-type" evidence="5">
    <location>
        <begin position="1"/>
        <end position="57"/>
    </location>
</feature>
<dbReference type="SUPFAM" id="SSF53850">
    <property type="entry name" value="Periplasmic binding protein-like II"/>
    <property type="match status" value="1"/>
</dbReference>
<evidence type="ECO:0000256" key="1">
    <source>
        <dbReference type="ARBA" id="ARBA00009437"/>
    </source>
</evidence>
<dbReference type="InterPro" id="IPR036388">
    <property type="entry name" value="WH-like_DNA-bd_sf"/>
</dbReference>
<dbReference type="InterPro" id="IPR000847">
    <property type="entry name" value="LysR_HTH_N"/>
</dbReference>
<accession>A0A9D1T004</accession>
<comment type="caution">
    <text evidence="6">The sequence shown here is derived from an EMBL/GenBank/DDBJ whole genome shotgun (WGS) entry which is preliminary data.</text>
</comment>
<evidence type="ECO:0000256" key="4">
    <source>
        <dbReference type="ARBA" id="ARBA00023163"/>
    </source>
</evidence>
<reference evidence="6" key="2">
    <citation type="journal article" date="2021" name="PeerJ">
        <title>Extensive microbial diversity within the chicken gut microbiome revealed by metagenomics and culture.</title>
        <authorList>
            <person name="Gilroy R."/>
            <person name="Ravi A."/>
            <person name="Getino M."/>
            <person name="Pursley I."/>
            <person name="Horton D.L."/>
            <person name="Alikhan N.F."/>
            <person name="Baker D."/>
            <person name="Gharbi K."/>
            <person name="Hall N."/>
            <person name="Watson M."/>
            <person name="Adriaenssens E.M."/>
            <person name="Foster-Nyarko E."/>
            <person name="Jarju S."/>
            <person name="Secka A."/>
            <person name="Antonio M."/>
            <person name="Oren A."/>
            <person name="Chaudhuri R.R."/>
            <person name="La Ragione R."/>
            <person name="Hildebrand F."/>
            <person name="Pallen M.J."/>
        </authorList>
    </citation>
    <scope>NUCLEOTIDE SEQUENCE</scope>
    <source>
        <strain evidence="6">4920</strain>
    </source>
</reference>
<keyword evidence="3" id="KW-0238">DNA-binding</keyword>
<evidence type="ECO:0000313" key="6">
    <source>
        <dbReference type="EMBL" id="HIV02201.1"/>
    </source>
</evidence>
<dbReference type="PANTHER" id="PTHR30346">
    <property type="entry name" value="TRANSCRIPTIONAL DUAL REGULATOR HCAR-RELATED"/>
    <property type="match status" value="1"/>
</dbReference>
<sequence length="296" mass="33515">YNKQLDTFIQVADQGSFSKAAEVLYISPTAVLKQINLLENDLGFPLFVRTNRGIFLTEAGKSFYKDAKHIIRYSRDSINRAKNAMKKSEQVIRIGTSLMTPSKFVTDLWPKISDMCPNLKFQVVSFENTPENARDILKNLGQNIDIVAGTYDDAFLKSRECAALKLSDEPICCAVSVNDPLAGKDMLEISDLYGRTLMMIGRGWNKFIDLLRDELWENHPQIHVEDFPFYNVNVFNQCEQEGNLLAVMRPLDNIHPMLKNIPVRWDCTAPFGILHAPQPSEAVARLLDTVSKVLDS</sequence>